<protein>
    <submittedName>
        <fullName evidence="2">Uncharacterized protein</fullName>
    </submittedName>
</protein>
<feature type="region of interest" description="Disordered" evidence="1">
    <location>
        <begin position="63"/>
        <end position="82"/>
    </location>
</feature>
<comment type="caution">
    <text evidence="2">The sequence shown here is derived from an EMBL/GenBank/DDBJ whole genome shotgun (WGS) entry which is preliminary data.</text>
</comment>
<gene>
    <name evidence="2" type="ORF">GN958_ATG03077</name>
</gene>
<accession>A0A8S9V8L1</accession>
<evidence type="ECO:0000313" key="3">
    <source>
        <dbReference type="Proteomes" id="UP000704712"/>
    </source>
</evidence>
<proteinExistence type="predicted"/>
<evidence type="ECO:0000256" key="1">
    <source>
        <dbReference type="SAM" id="MobiDB-lite"/>
    </source>
</evidence>
<dbReference type="AlphaFoldDB" id="A0A8S9V8L1"/>
<sequence>MKSQSPELGACSTDSIQVRPISSFFEKGQHAAVVFTVELHALVATLSPAQEIPANVQGPTFPLFRHQATGSPATDYEATGSPATDYEATGSLASPVKGAVAIPVLAPDCTRHFRLSAEGSAAG</sequence>
<organism evidence="2 3">
    <name type="scientific">Phytophthora infestans</name>
    <name type="common">Potato late blight agent</name>
    <name type="synonym">Botrytis infestans</name>
    <dbReference type="NCBI Taxonomy" id="4787"/>
    <lineage>
        <taxon>Eukaryota</taxon>
        <taxon>Sar</taxon>
        <taxon>Stramenopiles</taxon>
        <taxon>Oomycota</taxon>
        <taxon>Peronosporomycetes</taxon>
        <taxon>Peronosporales</taxon>
        <taxon>Peronosporaceae</taxon>
        <taxon>Phytophthora</taxon>
    </lineage>
</organism>
<name>A0A8S9V8L1_PHYIN</name>
<evidence type="ECO:0000313" key="2">
    <source>
        <dbReference type="EMBL" id="KAF4147722.1"/>
    </source>
</evidence>
<dbReference type="Proteomes" id="UP000704712">
    <property type="component" value="Unassembled WGS sequence"/>
</dbReference>
<dbReference type="EMBL" id="JAACNO010000412">
    <property type="protein sequence ID" value="KAF4147722.1"/>
    <property type="molecule type" value="Genomic_DNA"/>
</dbReference>
<reference evidence="2" key="1">
    <citation type="submission" date="2020-03" db="EMBL/GenBank/DDBJ databases">
        <title>Hybrid Assembly of Korean Phytophthora infestans isolates.</title>
        <authorList>
            <person name="Prokchorchik M."/>
            <person name="Lee Y."/>
            <person name="Seo J."/>
            <person name="Cho J.-H."/>
            <person name="Park Y.-E."/>
            <person name="Jang D.-C."/>
            <person name="Im J.-S."/>
            <person name="Choi J.-G."/>
            <person name="Park H.-J."/>
            <person name="Lee G.-B."/>
            <person name="Lee Y.-G."/>
            <person name="Hong S.-Y."/>
            <person name="Cho K."/>
            <person name="Sohn K.H."/>
        </authorList>
    </citation>
    <scope>NUCLEOTIDE SEQUENCE</scope>
    <source>
        <strain evidence="2">KR_2_A2</strain>
    </source>
</reference>